<gene>
    <name evidence="2" type="primary">LOC142175254</name>
</gene>
<sequence length="447" mass="52597">MVEDYFEIFIDDFSVVGDSFEDRLANLDKVLARYEETNLELNWEKCHLMVKEDIVLVHMISKNGIEVDKAKIEVISMLPPPTSMKFVRIFMGHAGFYRRFIKYFSKVMRPLCKLLKKDAKFYFNDDCMRAFEQINLKLTTTPIITSPNRSLSFELLCDASDVAVGAVLGRQFDIDIQDNKGNENQVVDHLSRLDEEGRQYDGLEFNDCFLDEQLLALSMKEVQWFTDLENFLMTGIIPDEFSSNQRKKIKMECFRHFNWQVEVYNREIKSILSKTVNANRTDWSKKFDDALWAYRMTYKTPNGMSPNRLVFEKTCHILVEQEHKEKWVLKKLNLYWDVAANLRVSHTNELDEFRYHANESSSLCKEKMKYLHDKYIWNKDFKAGDLVLLFNSRLRMFPEKLKSKSLFGKRWRYPTCTLSSQEAHHTSIDLSTLWLSGIASLECVHVG</sequence>
<evidence type="ECO:0000313" key="1">
    <source>
        <dbReference type="Proteomes" id="UP000790787"/>
    </source>
</evidence>
<proteinExistence type="predicted"/>
<dbReference type="RefSeq" id="XP_075097937.1">
    <property type="nucleotide sequence ID" value="XM_075241836.1"/>
</dbReference>
<evidence type="ECO:0000313" key="2">
    <source>
        <dbReference type="RefSeq" id="XP_075097937.1"/>
    </source>
</evidence>
<keyword evidence="1" id="KW-1185">Reference proteome</keyword>
<name>A0AC58TL29_TOBAC</name>
<dbReference type="Proteomes" id="UP000790787">
    <property type="component" value="Chromosome 21"/>
</dbReference>
<reference evidence="2" key="2">
    <citation type="submission" date="2025-08" db="UniProtKB">
        <authorList>
            <consortium name="RefSeq"/>
        </authorList>
    </citation>
    <scope>IDENTIFICATION</scope>
    <source>
        <tissue evidence="2">Leaf</tissue>
    </source>
</reference>
<protein>
    <submittedName>
        <fullName evidence="2">Uncharacterized protein LOC142175254</fullName>
    </submittedName>
</protein>
<reference evidence="1" key="1">
    <citation type="journal article" date="2014" name="Nat. Commun.">
        <title>The tobacco genome sequence and its comparison with those of tomato and potato.</title>
        <authorList>
            <person name="Sierro N."/>
            <person name="Battey J.N."/>
            <person name="Ouadi S."/>
            <person name="Bakaher N."/>
            <person name="Bovet L."/>
            <person name="Willig A."/>
            <person name="Goepfert S."/>
            <person name="Peitsch M.C."/>
            <person name="Ivanov N.V."/>
        </authorList>
    </citation>
    <scope>NUCLEOTIDE SEQUENCE [LARGE SCALE GENOMIC DNA]</scope>
</reference>
<accession>A0AC58TL29</accession>
<organism evidence="1 2">
    <name type="scientific">Nicotiana tabacum</name>
    <name type="common">Common tobacco</name>
    <dbReference type="NCBI Taxonomy" id="4097"/>
    <lineage>
        <taxon>Eukaryota</taxon>
        <taxon>Viridiplantae</taxon>
        <taxon>Streptophyta</taxon>
        <taxon>Embryophyta</taxon>
        <taxon>Tracheophyta</taxon>
        <taxon>Spermatophyta</taxon>
        <taxon>Magnoliopsida</taxon>
        <taxon>eudicotyledons</taxon>
        <taxon>Gunneridae</taxon>
        <taxon>Pentapetalae</taxon>
        <taxon>asterids</taxon>
        <taxon>lamiids</taxon>
        <taxon>Solanales</taxon>
        <taxon>Solanaceae</taxon>
        <taxon>Nicotianoideae</taxon>
        <taxon>Nicotianeae</taxon>
        <taxon>Nicotiana</taxon>
    </lineage>
</organism>